<keyword evidence="2" id="KW-0812">Transmembrane</keyword>
<feature type="region of interest" description="Disordered" evidence="1">
    <location>
        <begin position="502"/>
        <end position="528"/>
    </location>
</feature>
<dbReference type="EMBL" id="CP022433">
    <property type="protein sequence ID" value="ASN26327.1"/>
    <property type="molecule type" value="Genomic_DNA"/>
</dbReference>
<dbReference type="STRING" id="1355015.LK06_021390"/>
<evidence type="ECO:0000256" key="1">
    <source>
        <dbReference type="SAM" id="MobiDB-lite"/>
    </source>
</evidence>
<dbReference type="KEGG" id="splu:LK06_021390"/>
<dbReference type="OrthoDB" id="3078176at2"/>
<name>A0A221P2C7_9ACTN</name>
<feature type="compositionally biased region" description="Polar residues" evidence="1">
    <location>
        <begin position="502"/>
        <end position="517"/>
    </location>
</feature>
<feature type="compositionally biased region" description="Pro residues" evidence="1">
    <location>
        <begin position="10"/>
        <end position="19"/>
    </location>
</feature>
<sequence>MATDTLSVPAQPPGPPGPAPDLRSGYTASNATRLLCAGTYLDPVYRATVIRELLTHRFRVVAPSYGYDAVPVLAHALAARRLHRARLVVLAAGLLLTFLLTRAGVLNVVTASLTEVWLVWVTAYLRRVITLQTLMTRLRRRTGPGDRTSGFDGSRPEHRRLTAELVAKINQEQASDGTLIRYGGYKPFVGAGTQVRSWSTALLLVGAPLPEVEHRRHGPGAPTPPEATRQEPERKEVIPFTVGDITDYVADRMNAELRDRARPSERIDGLAVERSTFTTSVTTRLGVWEPSPGEHDGHWEDSYHSKRTYLCVRVGSWSQELVTTTFAGFDLKGNTLHTEFYSYVLAPVHASFHLVDRLPAALNVRLLLRVAWHTLRSTPEATLRPVLAQLRSWLPNLLPWRWNKTRIWVLQPRDTSEFRLGRYADTMLNRGALASIRELATADDFHVFFQRTDMIKYTQIVERQLLQFTREFLHKHNVDLADHQARQTKILNDYGSNNNFVDRNYGNVNSGTQNYQRGSGGSQGEGSS</sequence>
<dbReference type="AlphaFoldDB" id="A0A221P2C7"/>
<proteinExistence type="predicted"/>
<evidence type="ECO:0000313" key="4">
    <source>
        <dbReference type="Proteomes" id="UP000031501"/>
    </source>
</evidence>
<dbReference type="RefSeq" id="WP_043406052.1">
    <property type="nucleotide sequence ID" value="NZ_CP021080.1"/>
</dbReference>
<accession>A0A221P2C7</accession>
<organism evidence="3 4">
    <name type="scientific">Streptomyces pluripotens</name>
    <dbReference type="NCBI Taxonomy" id="1355015"/>
    <lineage>
        <taxon>Bacteria</taxon>
        <taxon>Bacillati</taxon>
        <taxon>Actinomycetota</taxon>
        <taxon>Actinomycetes</taxon>
        <taxon>Kitasatosporales</taxon>
        <taxon>Streptomycetaceae</taxon>
        <taxon>Streptomyces</taxon>
    </lineage>
</organism>
<feature type="region of interest" description="Disordered" evidence="1">
    <location>
        <begin position="1"/>
        <end position="23"/>
    </location>
</feature>
<gene>
    <name evidence="3" type="ORF">LK07_22545</name>
</gene>
<keyword evidence="4" id="KW-1185">Reference proteome</keyword>
<feature type="compositionally biased region" description="Gly residues" evidence="1">
    <location>
        <begin position="518"/>
        <end position="528"/>
    </location>
</feature>
<feature type="transmembrane region" description="Helical" evidence="2">
    <location>
        <begin position="87"/>
        <end position="105"/>
    </location>
</feature>
<keyword evidence="2" id="KW-0472">Membrane</keyword>
<protein>
    <submittedName>
        <fullName evidence="3">Uncharacterized protein</fullName>
    </submittedName>
</protein>
<feature type="region of interest" description="Disordered" evidence="1">
    <location>
        <begin position="213"/>
        <end position="232"/>
    </location>
</feature>
<keyword evidence="2" id="KW-1133">Transmembrane helix</keyword>
<dbReference type="Proteomes" id="UP000031501">
    <property type="component" value="Chromosome"/>
</dbReference>
<evidence type="ECO:0000313" key="3">
    <source>
        <dbReference type="EMBL" id="ASN26327.1"/>
    </source>
</evidence>
<reference evidence="3 4" key="1">
    <citation type="submission" date="2017-07" db="EMBL/GenBank/DDBJ databases">
        <title>Genome sequence of Streptomyces pluripotens MUSC 137T.</title>
        <authorList>
            <person name="Ser H.-L."/>
            <person name="Lee L.-H."/>
        </authorList>
    </citation>
    <scope>NUCLEOTIDE SEQUENCE [LARGE SCALE GENOMIC DNA]</scope>
    <source>
        <strain evidence="3 4">MUSC 137</strain>
    </source>
</reference>
<evidence type="ECO:0000256" key="2">
    <source>
        <dbReference type="SAM" id="Phobius"/>
    </source>
</evidence>